<evidence type="ECO:0000256" key="5">
    <source>
        <dbReference type="ARBA" id="ARBA00022753"/>
    </source>
</evidence>
<dbReference type="GO" id="GO:0055038">
    <property type="term" value="C:recycling endosome membrane"/>
    <property type="evidence" value="ECO:0007669"/>
    <property type="project" value="UniProtKB-SubCell"/>
</dbReference>
<evidence type="ECO:0000256" key="1">
    <source>
        <dbReference type="ARBA" id="ARBA00004214"/>
    </source>
</evidence>
<dbReference type="Gene3D" id="1.20.5.2440">
    <property type="match status" value="1"/>
</dbReference>
<evidence type="ECO:0000256" key="9">
    <source>
        <dbReference type="SAM" id="MobiDB-lite"/>
    </source>
</evidence>
<dbReference type="InterPro" id="IPR011992">
    <property type="entry name" value="EF-hand-dom_pair"/>
</dbReference>
<accession>A0A8S9YW19</accession>
<organism evidence="12 13">
    <name type="scientific">Paragonimus skrjabini miyazakii</name>
    <dbReference type="NCBI Taxonomy" id="59628"/>
    <lineage>
        <taxon>Eukaryota</taxon>
        <taxon>Metazoa</taxon>
        <taxon>Spiralia</taxon>
        <taxon>Lophotrochozoa</taxon>
        <taxon>Platyhelminthes</taxon>
        <taxon>Trematoda</taxon>
        <taxon>Digenea</taxon>
        <taxon>Plagiorchiida</taxon>
        <taxon>Troglotremata</taxon>
        <taxon>Troglotrematidae</taxon>
        <taxon>Paragonimus</taxon>
    </lineage>
</organism>
<dbReference type="OrthoDB" id="418358at2759"/>
<keyword evidence="6 8" id="KW-0175">Coiled coil</keyword>
<evidence type="ECO:0000259" key="10">
    <source>
        <dbReference type="PROSITE" id="PS50222"/>
    </source>
</evidence>
<comment type="caution">
    <text evidence="12">The sequence shown here is derived from an EMBL/GenBank/DDBJ whole genome shotgun (WGS) entry which is preliminary data.</text>
</comment>
<dbReference type="GO" id="GO:0032154">
    <property type="term" value="C:cleavage furrow"/>
    <property type="evidence" value="ECO:0007669"/>
    <property type="project" value="UniProtKB-SubCell"/>
</dbReference>
<reference evidence="12" key="1">
    <citation type="submission" date="2019-07" db="EMBL/GenBank/DDBJ databases">
        <title>Annotation for the trematode Paragonimus miyazaki's.</title>
        <authorList>
            <person name="Choi Y.-J."/>
        </authorList>
    </citation>
    <scope>NUCLEOTIDE SEQUENCE</scope>
    <source>
        <strain evidence="12">Japan</strain>
    </source>
</reference>
<feature type="region of interest" description="Disordered" evidence="9">
    <location>
        <begin position="82"/>
        <end position="120"/>
    </location>
</feature>
<evidence type="ECO:0000256" key="6">
    <source>
        <dbReference type="ARBA" id="ARBA00023054"/>
    </source>
</evidence>
<dbReference type="InterPro" id="IPR037245">
    <property type="entry name" value="FIP-RBD_C_sf"/>
</dbReference>
<evidence type="ECO:0000256" key="4">
    <source>
        <dbReference type="ARBA" id="ARBA00022448"/>
    </source>
</evidence>
<dbReference type="InterPro" id="IPR051977">
    <property type="entry name" value="Rab11-interacting_regulator"/>
</dbReference>
<feature type="compositionally biased region" description="Polar residues" evidence="9">
    <location>
        <begin position="165"/>
        <end position="176"/>
    </location>
</feature>
<evidence type="ECO:0000256" key="2">
    <source>
        <dbReference type="ARBA" id="ARBA00004626"/>
    </source>
</evidence>
<dbReference type="Proteomes" id="UP000822476">
    <property type="component" value="Unassembled WGS sequence"/>
</dbReference>
<dbReference type="InterPro" id="IPR057316">
    <property type="entry name" value="Rab11-FIP3/4_dom"/>
</dbReference>
<sequence>MDASDESLEVVFNALDSENKGYITVDQFLSVFNEYFQETNPNGRRVSTIRSDMKKVLEALDPTNDGIIHFEDFKKAFQNEMQKVDESTNPQSTNFSPSTNPNKSGCFSDGLENKTDDSGIHTHETSIFDCDNDSSLSADGLTSSRLHRDEIRRSWPKQRGAPFLNANNPDSPVSASRSDILIDDMETNFEAIREQMRRMEERVEGIQTNQHSGTESRIDLLRDENARLTAQVTILEERLKEAEERAQRNIESERQHSQALVTRTTRDYTNQMETLRVRIHTLETECSELRIECARVKADHQASTLDRRRNSEALQDAQDQLRTLQQQMSSLEAKHAQELQILRQDRDHAVHVLEELNGSMSERRRSRIGSHSPFSSSITGGSEVIARYQESQEIVRRLITENKSLRQQLEDAQDQLFARSLEEGRSLVGPTERSWAAEIDNCTKEEVIELYTKEKHFNEQLRKYIDSLITRIIERHPSLLEIASSAGK</sequence>
<gene>
    <name evidence="12" type="ORF">EG68_05684</name>
</gene>
<feature type="domain" description="EF-hand" evidence="10">
    <location>
        <begin position="3"/>
        <end position="38"/>
    </location>
</feature>
<feature type="coiled-coil region" evidence="8">
    <location>
        <begin position="182"/>
        <end position="341"/>
    </location>
</feature>
<dbReference type="PANTHER" id="PTHR15726:SF7">
    <property type="entry name" value="NUCLEAR FALLOUT, ISOFORM J"/>
    <property type="match status" value="1"/>
</dbReference>
<evidence type="ECO:0000256" key="8">
    <source>
        <dbReference type="SAM" id="Coils"/>
    </source>
</evidence>
<feature type="compositionally biased region" description="Basic and acidic residues" evidence="9">
    <location>
        <begin position="111"/>
        <end position="120"/>
    </location>
</feature>
<evidence type="ECO:0000256" key="3">
    <source>
        <dbReference type="ARBA" id="ARBA00004654"/>
    </source>
</evidence>
<dbReference type="SUPFAM" id="SSF144270">
    <property type="entry name" value="Eferin C-derminal domain-like"/>
    <property type="match status" value="1"/>
</dbReference>
<dbReference type="InterPro" id="IPR002048">
    <property type="entry name" value="EF_hand_dom"/>
</dbReference>
<feature type="domain" description="FIP-RBD" evidence="11">
    <location>
        <begin position="421"/>
        <end position="483"/>
    </location>
</feature>
<dbReference type="AlphaFoldDB" id="A0A8S9YW19"/>
<evidence type="ECO:0000313" key="12">
    <source>
        <dbReference type="EMBL" id="KAF7257576.1"/>
    </source>
</evidence>
<keyword evidence="4" id="KW-0813">Transport</keyword>
<dbReference type="GO" id="GO:0005509">
    <property type="term" value="F:calcium ion binding"/>
    <property type="evidence" value="ECO:0007669"/>
    <property type="project" value="InterPro"/>
</dbReference>
<evidence type="ECO:0000256" key="7">
    <source>
        <dbReference type="ARBA" id="ARBA00023136"/>
    </source>
</evidence>
<feature type="coiled-coil region" evidence="8">
    <location>
        <begin position="388"/>
        <end position="415"/>
    </location>
</feature>
<dbReference type="InterPro" id="IPR019018">
    <property type="entry name" value="Rab-bd_FIP-RBD"/>
</dbReference>
<dbReference type="SUPFAM" id="SSF47473">
    <property type="entry name" value="EF-hand"/>
    <property type="match status" value="1"/>
</dbReference>
<keyword evidence="5" id="KW-0967">Endosome</keyword>
<comment type="subcellular location">
    <subcellularLocation>
        <location evidence="2">Cleavage furrow</location>
    </subcellularLocation>
    <subcellularLocation>
        <location evidence="1">Midbody</location>
    </subcellularLocation>
    <subcellularLocation>
        <location evidence="3">Recycling endosome membrane</location>
        <topology evidence="3">Peripheral membrane protein</topology>
    </subcellularLocation>
</comment>
<dbReference type="GO" id="GO:0032456">
    <property type="term" value="P:endocytic recycling"/>
    <property type="evidence" value="ECO:0007669"/>
    <property type="project" value="TreeGrafter"/>
</dbReference>
<feature type="domain" description="EF-hand" evidence="10">
    <location>
        <begin position="48"/>
        <end position="83"/>
    </location>
</feature>
<feature type="region of interest" description="Disordered" evidence="9">
    <location>
        <begin position="149"/>
        <end position="176"/>
    </location>
</feature>
<proteinExistence type="predicted"/>
<dbReference type="GO" id="GO:0030139">
    <property type="term" value="C:endocytic vesicle"/>
    <property type="evidence" value="ECO:0007669"/>
    <property type="project" value="TreeGrafter"/>
</dbReference>
<evidence type="ECO:0000259" key="11">
    <source>
        <dbReference type="PROSITE" id="PS51511"/>
    </source>
</evidence>
<dbReference type="Pfam" id="PF25450">
    <property type="entry name" value="Rab11-FIP3"/>
    <property type="match status" value="1"/>
</dbReference>
<keyword evidence="7" id="KW-0472">Membrane</keyword>
<feature type="compositionally biased region" description="Polar residues" evidence="9">
    <location>
        <begin position="87"/>
        <end position="105"/>
    </location>
</feature>
<dbReference type="PROSITE" id="PS50222">
    <property type="entry name" value="EF_HAND_2"/>
    <property type="match status" value="2"/>
</dbReference>
<evidence type="ECO:0000313" key="13">
    <source>
        <dbReference type="Proteomes" id="UP000822476"/>
    </source>
</evidence>
<protein>
    <submittedName>
        <fullName evidence="12">Uncharacterized protein</fullName>
    </submittedName>
</protein>
<dbReference type="PROSITE" id="PS51511">
    <property type="entry name" value="FIP_RBD"/>
    <property type="match status" value="1"/>
</dbReference>
<dbReference type="GO" id="GO:0030496">
    <property type="term" value="C:midbody"/>
    <property type="evidence" value="ECO:0007669"/>
    <property type="project" value="UniProtKB-SubCell"/>
</dbReference>
<dbReference type="Pfam" id="PF13499">
    <property type="entry name" value="EF-hand_7"/>
    <property type="match status" value="1"/>
</dbReference>
<dbReference type="GO" id="GO:0032465">
    <property type="term" value="P:regulation of cytokinesis"/>
    <property type="evidence" value="ECO:0007669"/>
    <property type="project" value="TreeGrafter"/>
</dbReference>
<name>A0A8S9YW19_9TREM</name>
<dbReference type="EMBL" id="JTDE01002295">
    <property type="protein sequence ID" value="KAF7257576.1"/>
    <property type="molecule type" value="Genomic_DNA"/>
</dbReference>
<dbReference type="Gene3D" id="1.10.238.10">
    <property type="entry name" value="EF-hand"/>
    <property type="match status" value="1"/>
</dbReference>
<dbReference type="Pfam" id="PF09457">
    <property type="entry name" value="RBD-FIP"/>
    <property type="match status" value="1"/>
</dbReference>
<dbReference type="PANTHER" id="PTHR15726">
    <property type="entry name" value="RAB11-FAMILY INTERACTING PROTEIN"/>
    <property type="match status" value="1"/>
</dbReference>
<keyword evidence="13" id="KW-1185">Reference proteome</keyword>